<organism evidence="26 27">
    <name type="scientific">Anguilla anguilla</name>
    <name type="common">European freshwater eel</name>
    <name type="synonym">Muraena anguilla</name>
    <dbReference type="NCBI Taxonomy" id="7936"/>
    <lineage>
        <taxon>Eukaryota</taxon>
        <taxon>Metazoa</taxon>
        <taxon>Chordata</taxon>
        <taxon>Craniata</taxon>
        <taxon>Vertebrata</taxon>
        <taxon>Euteleostomi</taxon>
        <taxon>Actinopterygii</taxon>
        <taxon>Neopterygii</taxon>
        <taxon>Teleostei</taxon>
        <taxon>Anguilliformes</taxon>
        <taxon>Anguillidae</taxon>
        <taxon>Anguilla</taxon>
    </lineage>
</organism>
<dbReference type="FunFam" id="3.90.70.80:FF:000015">
    <property type="entry name" value="Putative bifunctional UDP-N-acetylglucosamine transferase and deubiquitinase ALG13"/>
    <property type="match status" value="1"/>
</dbReference>
<keyword evidence="8" id="KW-0645">Protease</keyword>
<evidence type="ECO:0000256" key="2">
    <source>
        <dbReference type="ARBA" id="ARBA00004406"/>
    </source>
</evidence>
<keyword evidence="10" id="KW-0808">Transferase</keyword>
<evidence type="ECO:0000256" key="6">
    <source>
        <dbReference type="ARBA" id="ARBA00012759"/>
    </source>
</evidence>
<evidence type="ECO:0000256" key="23">
    <source>
        <dbReference type="SAM" id="MobiDB-lite"/>
    </source>
</evidence>
<accession>A0A9D3ME33</accession>
<dbReference type="InterPro" id="IPR050704">
    <property type="entry name" value="Peptidase_C85-like"/>
</dbReference>
<feature type="compositionally biased region" description="Low complexity" evidence="23">
    <location>
        <begin position="876"/>
        <end position="892"/>
    </location>
</feature>
<evidence type="ECO:0000256" key="15">
    <source>
        <dbReference type="ARBA" id="ARBA00023136"/>
    </source>
</evidence>
<evidence type="ECO:0000256" key="10">
    <source>
        <dbReference type="ARBA" id="ARBA00022679"/>
    </source>
</evidence>
<feature type="region of interest" description="Disordered" evidence="23">
    <location>
        <begin position="393"/>
        <end position="421"/>
    </location>
</feature>
<evidence type="ECO:0000256" key="20">
    <source>
        <dbReference type="ARBA" id="ARBA00065778"/>
    </source>
</evidence>
<dbReference type="PROSITE" id="PS50304">
    <property type="entry name" value="TUDOR"/>
    <property type="match status" value="1"/>
</dbReference>
<protein>
    <recommendedName>
        <fullName evidence="7">UDP-N-acetylglucosamine transferase subunit ALG13</fullName>
        <ecNumber evidence="5">2.4.1.141</ecNumber>
        <ecNumber evidence="6">3.4.19.12</ecNumber>
    </recommendedName>
    <alternativeName>
        <fullName evidence="22">Asparagine-linked glycosylation 13 homolog</fullName>
    </alternativeName>
    <alternativeName>
        <fullName evidence="21">UDP-N-acetylglucosamine transferase subunit alg13</fullName>
    </alternativeName>
</protein>
<comment type="function">
    <text evidence="18">No glycosyltransferase or deubiquitinase activity is detected for this potential multifunctional enzyme.</text>
</comment>
<dbReference type="PANTHER" id="PTHR12419:SF58">
    <property type="entry name" value="UBIQUITINYL HYDROLASE 1"/>
    <property type="match status" value="1"/>
</dbReference>
<dbReference type="GO" id="GO:0016579">
    <property type="term" value="P:protein deubiquitination"/>
    <property type="evidence" value="ECO:0007669"/>
    <property type="project" value="TreeGrafter"/>
</dbReference>
<dbReference type="EC" id="2.4.1.141" evidence="5"/>
<feature type="compositionally biased region" description="Low complexity" evidence="23">
    <location>
        <begin position="658"/>
        <end position="677"/>
    </location>
</feature>
<keyword evidence="15" id="KW-0472">Membrane</keyword>
<name>A0A9D3ME33_ANGAN</name>
<feature type="compositionally biased region" description="Pro residues" evidence="23">
    <location>
        <begin position="553"/>
        <end position="564"/>
    </location>
</feature>
<evidence type="ECO:0000256" key="7">
    <source>
        <dbReference type="ARBA" id="ARBA00017468"/>
    </source>
</evidence>
<comment type="caution">
    <text evidence="26">The sequence shown here is derived from an EMBL/GenBank/DDBJ whole genome shotgun (WGS) entry which is preliminary data.</text>
</comment>
<dbReference type="PANTHER" id="PTHR12419">
    <property type="entry name" value="OTU DOMAIN CONTAINING PROTEIN"/>
    <property type="match status" value="1"/>
</dbReference>
<comment type="subcellular location">
    <subcellularLocation>
        <location evidence="2">Endoplasmic reticulum membrane</location>
        <topology evidence="2">Peripheral membrane protein</topology>
    </subcellularLocation>
</comment>
<evidence type="ECO:0000256" key="19">
    <source>
        <dbReference type="ARBA" id="ARBA00062784"/>
    </source>
</evidence>
<evidence type="ECO:0000259" key="24">
    <source>
        <dbReference type="PROSITE" id="PS50304"/>
    </source>
</evidence>
<dbReference type="GO" id="GO:0006508">
    <property type="term" value="P:proteolysis"/>
    <property type="evidence" value="ECO:0007669"/>
    <property type="project" value="UniProtKB-KW"/>
</dbReference>
<dbReference type="Proteomes" id="UP001044222">
    <property type="component" value="Chromosome 8"/>
</dbReference>
<dbReference type="GO" id="GO:0005789">
    <property type="term" value="C:endoplasmic reticulum membrane"/>
    <property type="evidence" value="ECO:0007669"/>
    <property type="project" value="UniProtKB-SubCell"/>
</dbReference>
<evidence type="ECO:0000256" key="17">
    <source>
        <dbReference type="ARBA" id="ARBA00052228"/>
    </source>
</evidence>
<feature type="region of interest" description="Disordered" evidence="23">
    <location>
        <begin position="658"/>
        <end position="685"/>
    </location>
</feature>
<evidence type="ECO:0000256" key="4">
    <source>
        <dbReference type="ARBA" id="ARBA00006962"/>
    </source>
</evidence>
<feature type="compositionally biased region" description="Pro residues" evidence="23">
    <location>
        <begin position="931"/>
        <end position="945"/>
    </location>
</feature>
<comment type="catalytic activity">
    <reaction evidence="17">
        <text>an N-acetyl-alpha-D-glucosaminyl-diphospho-di-trans,poly-cis-dolichol + UDP-N-acetyl-alpha-D-glucosamine = an N,N'-diacetylchitobiosyl-diphospho-di-trans,poly-cis-dolichol + UDP + H(+)</text>
        <dbReference type="Rhea" id="RHEA:23380"/>
        <dbReference type="Rhea" id="RHEA-COMP:19507"/>
        <dbReference type="Rhea" id="RHEA-COMP:19510"/>
        <dbReference type="ChEBI" id="CHEBI:15378"/>
        <dbReference type="ChEBI" id="CHEBI:57269"/>
        <dbReference type="ChEBI" id="CHEBI:57705"/>
        <dbReference type="ChEBI" id="CHEBI:58223"/>
        <dbReference type="ChEBI" id="CHEBI:58427"/>
        <dbReference type="EC" id="2.4.1.141"/>
    </reaction>
    <physiologicalReaction direction="left-to-right" evidence="17">
        <dbReference type="Rhea" id="RHEA:23381"/>
    </physiologicalReaction>
</comment>
<dbReference type="InterPro" id="IPR003323">
    <property type="entry name" value="OTU_dom"/>
</dbReference>
<keyword evidence="9" id="KW-0328">Glycosyltransferase</keyword>
<proteinExistence type="inferred from homology"/>
<gene>
    <name evidence="26" type="ORF">ANANG_G00157770</name>
</gene>
<feature type="region of interest" description="Disordered" evidence="23">
    <location>
        <begin position="545"/>
        <end position="598"/>
    </location>
</feature>
<dbReference type="EMBL" id="JAFIRN010000008">
    <property type="protein sequence ID" value="KAG5844088.1"/>
    <property type="molecule type" value="Genomic_DNA"/>
</dbReference>
<evidence type="ECO:0000256" key="5">
    <source>
        <dbReference type="ARBA" id="ARBA00012614"/>
    </source>
</evidence>
<feature type="region of interest" description="Disordered" evidence="23">
    <location>
        <begin position="791"/>
        <end position="955"/>
    </location>
</feature>
<evidence type="ECO:0000256" key="9">
    <source>
        <dbReference type="ARBA" id="ARBA00022676"/>
    </source>
</evidence>
<dbReference type="AlphaFoldDB" id="A0A9D3ME33"/>
<keyword evidence="27" id="KW-1185">Reference proteome</keyword>
<feature type="domain" description="OTU" evidence="25">
    <location>
        <begin position="29"/>
        <end position="150"/>
    </location>
</feature>
<feature type="compositionally biased region" description="Low complexity" evidence="23">
    <location>
        <begin position="834"/>
        <end position="859"/>
    </location>
</feature>
<feature type="compositionally biased region" description="Pro residues" evidence="23">
    <location>
        <begin position="397"/>
        <end position="414"/>
    </location>
</feature>
<comment type="subunit">
    <text evidence="19">Not able to interact with ALG14 to form an active UDP-N-acetylglucosamine transferase complex.</text>
</comment>
<dbReference type="SUPFAM" id="SSF54001">
    <property type="entry name" value="Cysteine proteinases"/>
    <property type="match status" value="1"/>
</dbReference>
<evidence type="ECO:0000256" key="12">
    <source>
        <dbReference type="ARBA" id="ARBA00022801"/>
    </source>
</evidence>
<dbReference type="InterPro" id="IPR002999">
    <property type="entry name" value="Tudor"/>
</dbReference>
<evidence type="ECO:0000313" key="27">
    <source>
        <dbReference type="Proteomes" id="UP001044222"/>
    </source>
</evidence>
<dbReference type="GO" id="GO:0061578">
    <property type="term" value="F:K63-linked deubiquitinase activity"/>
    <property type="evidence" value="ECO:0007669"/>
    <property type="project" value="TreeGrafter"/>
</dbReference>
<evidence type="ECO:0000256" key="3">
    <source>
        <dbReference type="ARBA" id="ARBA00004922"/>
    </source>
</evidence>
<evidence type="ECO:0000259" key="25">
    <source>
        <dbReference type="PROSITE" id="PS50802"/>
    </source>
</evidence>
<evidence type="ECO:0000256" key="1">
    <source>
        <dbReference type="ARBA" id="ARBA00000707"/>
    </source>
</evidence>
<dbReference type="GO" id="GO:0004843">
    <property type="term" value="F:cysteine-type deubiquitinase activity"/>
    <property type="evidence" value="ECO:0007669"/>
    <property type="project" value="UniProtKB-EC"/>
</dbReference>
<feature type="domain" description="Tudor" evidence="24">
    <location>
        <begin position="287"/>
        <end position="347"/>
    </location>
</feature>
<evidence type="ECO:0000256" key="22">
    <source>
        <dbReference type="ARBA" id="ARBA00078276"/>
    </source>
</evidence>
<dbReference type="Gene3D" id="3.90.70.80">
    <property type="match status" value="1"/>
</dbReference>
<reference evidence="26" key="1">
    <citation type="submission" date="2021-01" db="EMBL/GenBank/DDBJ databases">
        <title>A chromosome-scale assembly of European eel, Anguilla anguilla.</title>
        <authorList>
            <person name="Henkel C."/>
            <person name="Jong-Raadsen S.A."/>
            <person name="Dufour S."/>
            <person name="Weltzien F.-A."/>
            <person name="Palstra A.P."/>
            <person name="Pelster B."/>
            <person name="Spaink H.P."/>
            <person name="Van Den Thillart G.E."/>
            <person name="Jansen H."/>
            <person name="Zahm M."/>
            <person name="Klopp C."/>
            <person name="Cedric C."/>
            <person name="Louis A."/>
            <person name="Berthelot C."/>
            <person name="Parey E."/>
            <person name="Roest Crollius H."/>
            <person name="Montfort J."/>
            <person name="Robinson-Rechavi M."/>
            <person name="Bucao C."/>
            <person name="Bouchez O."/>
            <person name="Gislard M."/>
            <person name="Lluch J."/>
            <person name="Milhes M."/>
            <person name="Lampietro C."/>
            <person name="Lopez Roques C."/>
            <person name="Donnadieu C."/>
            <person name="Braasch I."/>
            <person name="Desvignes T."/>
            <person name="Postlethwait J."/>
            <person name="Bobe J."/>
            <person name="Guiguen Y."/>
            <person name="Dirks R."/>
        </authorList>
    </citation>
    <scope>NUCLEOTIDE SEQUENCE</scope>
    <source>
        <strain evidence="26">Tag_6206</strain>
        <tissue evidence="26">Liver</tissue>
    </source>
</reference>
<dbReference type="SUPFAM" id="SSF63748">
    <property type="entry name" value="Tudor/PWWP/MBT"/>
    <property type="match status" value="1"/>
</dbReference>
<evidence type="ECO:0000256" key="18">
    <source>
        <dbReference type="ARBA" id="ARBA00057750"/>
    </source>
</evidence>
<evidence type="ECO:0000256" key="13">
    <source>
        <dbReference type="ARBA" id="ARBA00022807"/>
    </source>
</evidence>
<dbReference type="PROSITE" id="PS50802">
    <property type="entry name" value="OTU"/>
    <property type="match status" value="1"/>
</dbReference>
<comment type="pathway">
    <text evidence="3">Protein modification; protein glycosylation.</text>
</comment>
<keyword evidence="14" id="KW-0256">Endoplasmic reticulum</keyword>
<keyword evidence="11" id="KW-0833">Ubl conjugation pathway</keyword>
<evidence type="ECO:0000256" key="21">
    <source>
        <dbReference type="ARBA" id="ARBA00067535"/>
    </source>
</evidence>
<dbReference type="GO" id="GO:0004577">
    <property type="term" value="F:N-acetylglucosaminyldiphosphodolichol N-acetylglucosaminyltransferase activity"/>
    <property type="evidence" value="ECO:0007669"/>
    <property type="project" value="UniProtKB-EC"/>
</dbReference>
<comment type="catalytic activity">
    <reaction evidence="1">
        <text>Thiol-dependent hydrolysis of ester, thioester, amide, peptide and isopeptide bonds formed by the C-terminal Gly of ubiquitin (a 76-residue protein attached to proteins as an intracellular targeting signal).</text>
        <dbReference type="EC" id="3.4.19.12"/>
    </reaction>
</comment>
<evidence type="ECO:0000256" key="16">
    <source>
        <dbReference type="ARBA" id="ARBA00023268"/>
    </source>
</evidence>
<dbReference type="EC" id="3.4.19.12" evidence="6"/>
<keyword evidence="12" id="KW-0378">Hydrolase</keyword>
<dbReference type="InterPro" id="IPR038765">
    <property type="entry name" value="Papain-like_cys_pep_sf"/>
</dbReference>
<evidence type="ECO:0000256" key="8">
    <source>
        <dbReference type="ARBA" id="ARBA00022670"/>
    </source>
</evidence>
<keyword evidence="13" id="KW-0788">Thiol protease</keyword>
<feature type="compositionally biased region" description="Basic and acidic residues" evidence="23">
    <location>
        <begin position="895"/>
        <end position="907"/>
    </location>
</feature>
<comment type="similarity">
    <text evidence="4">Belongs to the glycosyltransferase 28 family.</text>
</comment>
<comment type="subunit">
    <text evidence="20">Forms with ALG14 the active heterodimeric UDP-N-acetylglucosamine transferase complex.</text>
</comment>
<keyword evidence="16" id="KW-0511">Multifunctional enzyme</keyword>
<dbReference type="Pfam" id="PF02338">
    <property type="entry name" value="OTU"/>
    <property type="match status" value="1"/>
</dbReference>
<evidence type="ECO:0000256" key="11">
    <source>
        <dbReference type="ARBA" id="ARBA00022786"/>
    </source>
</evidence>
<evidence type="ECO:0000256" key="14">
    <source>
        <dbReference type="ARBA" id="ARBA00022824"/>
    </source>
</evidence>
<sequence>MCNVFLFTMQKALKKYFVNMDDYLASIGLYRKMMARDASCLFRAVSEQLYYSQNYHHKIRKDCVTFMRANRCNFEPFVEGSFEKYLERLEDPQETAGQVEIKALSLLYRRCFVIYRYPGKPPTEIAEDDYTEKVLLCCSNNGHYDIVYPRSYPVDAAMCQSLLYELLYCRVLGIEEGEVQFALEGFRGGGRRYRNSLSVCSEDAGYDIPEDRGQREDWEMNECGRSEEKARSGVEENKAPDQVKLSLPYKVLKALDPEIYRNVEFDVWHDSRKELQKTDYMVFAGRQYFLGDKCQVRLDPKGKYYNAFIQEVGTHSSAVTVFIEELGEKHLVSLTNLKPVNPVPAWNITPSRKGASYSRPDQYSAELDAEIRGRRRFFKKPRGKEVLMAVSYSRAPPGLPPPAARPRLPGPRPPASHARSSHTLRPALRALQTTPGSPPVPSSARFLNRHHLIGPEVAYYPNPGKRCYQGFDNYSYRARSCSRSRRQMHSVNKECQFSFVPEAGEESQDLEGNITFYEIEEGDETAFPPLPGQTVSSPLVPAPATFWVQRGPSPNPGADKPPVPSSEEDPEDRSTSGDQGEYPEDYIYRAPDPGFQSPSVYTAAEATANLTIQEGGSRSGSPPEGGATYSYSHQVVVKSAVISTSPTVNSAPAAIFTSNSSSSSGSSQTPPTSLPSSAPWPRPLLQPHSMGRPVLSMPYSGASNWFVNEMGETVNVAPPPPYSYDPNGSDLPRDCKVLQYYFNLGVQWYQQGYWHSVVQMQQLYQQPGVEAQYQPYTSGGAAPDHTVAQAFPESGQVGPDAHGDANTNGAPLPLEAPRQPPSGMVFYPLLQDQCSQSPSTLTSPTSPSCPPTSTCCPGPLATPRPACTPRSAPPRTRSATSLPAPTAPTSSPQHSEGEREREGERCCSRGAASPSAVMETPGRADSSPDPGGAPAPVGPQNPPARSPGRSGGEPK</sequence>
<evidence type="ECO:0000313" key="26">
    <source>
        <dbReference type="EMBL" id="KAG5844088.1"/>
    </source>
</evidence>